<proteinExistence type="predicted"/>
<organism evidence="6 7">
    <name type="scientific">Streptacidiphilus monticola</name>
    <dbReference type="NCBI Taxonomy" id="2161674"/>
    <lineage>
        <taxon>Bacteria</taxon>
        <taxon>Bacillati</taxon>
        <taxon>Actinomycetota</taxon>
        <taxon>Actinomycetes</taxon>
        <taxon>Kitasatosporales</taxon>
        <taxon>Streptomycetaceae</taxon>
        <taxon>Streptacidiphilus</taxon>
    </lineage>
</organism>
<dbReference type="RefSeq" id="WP_380578786.1">
    <property type="nucleotide sequence ID" value="NZ_JBHSQJ010000006.1"/>
</dbReference>
<evidence type="ECO:0000313" key="7">
    <source>
        <dbReference type="Proteomes" id="UP001596174"/>
    </source>
</evidence>
<evidence type="ECO:0000256" key="2">
    <source>
        <dbReference type="ARBA" id="ARBA00022679"/>
    </source>
</evidence>
<dbReference type="Gene3D" id="3.40.50.2000">
    <property type="entry name" value="Glycogen Phosphorylase B"/>
    <property type="match status" value="2"/>
</dbReference>
<dbReference type="EC" id="2.4.-.-" evidence="6"/>
<dbReference type="Pfam" id="PF00534">
    <property type="entry name" value="Glycos_transf_1"/>
    <property type="match status" value="1"/>
</dbReference>
<gene>
    <name evidence="6" type="ORF">ACFP3V_01520</name>
</gene>
<evidence type="ECO:0000313" key="6">
    <source>
        <dbReference type="EMBL" id="MFC5905899.1"/>
    </source>
</evidence>
<keyword evidence="2 6" id="KW-0808">Transferase</keyword>
<keyword evidence="7" id="KW-1185">Reference proteome</keyword>
<feature type="region of interest" description="Disordered" evidence="3">
    <location>
        <begin position="433"/>
        <end position="452"/>
    </location>
</feature>
<evidence type="ECO:0000256" key="1">
    <source>
        <dbReference type="ARBA" id="ARBA00022676"/>
    </source>
</evidence>
<dbReference type="PANTHER" id="PTHR45947">
    <property type="entry name" value="SULFOQUINOVOSYL TRANSFERASE SQD2"/>
    <property type="match status" value="1"/>
</dbReference>
<dbReference type="EMBL" id="JBHSQJ010000006">
    <property type="protein sequence ID" value="MFC5905899.1"/>
    <property type="molecule type" value="Genomic_DNA"/>
</dbReference>
<dbReference type="Pfam" id="PF13579">
    <property type="entry name" value="Glyco_trans_4_4"/>
    <property type="match status" value="1"/>
</dbReference>
<dbReference type="SUPFAM" id="SSF53756">
    <property type="entry name" value="UDP-Glycosyltransferase/glycogen phosphorylase"/>
    <property type="match status" value="1"/>
</dbReference>
<evidence type="ECO:0000256" key="3">
    <source>
        <dbReference type="SAM" id="MobiDB-lite"/>
    </source>
</evidence>
<feature type="domain" description="Glycosyl transferase family 1" evidence="4">
    <location>
        <begin position="228"/>
        <end position="382"/>
    </location>
</feature>
<protein>
    <submittedName>
        <fullName evidence="6">Glycosyltransferase</fullName>
        <ecNumber evidence="6">2.4.-.-</ecNumber>
    </submittedName>
</protein>
<reference evidence="7" key="1">
    <citation type="journal article" date="2019" name="Int. J. Syst. Evol. Microbiol.">
        <title>The Global Catalogue of Microorganisms (GCM) 10K type strain sequencing project: providing services to taxonomists for standard genome sequencing and annotation.</title>
        <authorList>
            <consortium name="The Broad Institute Genomics Platform"/>
            <consortium name="The Broad Institute Genome Sequencing Center for Infectious Disease"/>
            <person name="Wu L."/>
            <person name="Ma J."/>
        </authorList>
    </citation>
    <scope>NUCLEOTIDE SEQUENCE [LARGE SCALE GENOMIC DNA]</scope>
    <source>
        <strain evidence="7">JCM 4816</strain>
    </source>
</reference>
<feature type="domain" description="Glycosyltransferase subfamily 4-like N-terminal" evidence="5">
    <location>
        <begin position="48"/>
        <end position="203"/>
    </location>
</feature>
<evidence type="ECO:0000259" key="4">
    <source>
        <dbReference type="Pfam" id="PF00534"/>
    </source>
</evidence>
<keyword evidence="1 6" id="KW-0328">Glycosyltransferase</keyword>
<dbReference type="InterPro" id="IPR001296">
    <property type="entry name" value="Glyco_trans_1"/>
</dbReference>
<accession>A0ABW1FWS0</accession>
<sequence>MTGERLNGATVNGATVRGATVRGATVNGNAPAGARIVRLANFVTPTSGGLRTALRELGRGYLAAGHRPVLVVPGAAHRDEETDQGRVVTLPGAVLPGTGGYRVLRHRAELARLLEDLAPDRLEVSDRATLRWTGGWARRHGVPTAMVSHESLDGLLRTWGLPPGTARRLADRHNRRTAQEFERIVCTTDWAAAEFRRIGVPVEQAPLGVDLERCHPGNRSAALRASLAGRDERLVLMCSRLSPEKRPATALAAVAELNRLGVPTRLVVAGDGPLRPRLTARAAAQGLPVRFLGHVADRALLAALLATADAAIAPGPIETFGLAALEALASGTPVAVSPSSALPGVVGSGGAVATADTPAAFAEALCRLFTRTDIRSTARARAQHFSWAAATQAFLRVHGLADVAVGRFDTRRGEAATTTVAAGRDDARAAAADLGDGRAVEPAHGATRTRGW</sequence>
<evidence type="ECO:0000259" key="5">
    <source>
        <dbReference type="Pfam" id="PF13579"/>
    </source>
</evidence>
<name>A0ABW1FWS0_9ACTN</name>
<dbReference type="Proteomes" id="UP001596174">
    <property type="component" value="Unassembled WGS sequence"/>
</dbReference>
<dbReference type="InterPro" id="IPR050194">
    <property type="entry name" value="Glycosyltransferase_grp1"/>
</dbReference>
<dbReference type="GO" id="GO:0016757">
    <property type="term" value="F:glycosyltransferase activity"/>
    <property type="evidence" value="ECO:0007669"/>
    <property type="project" value="UniProtKB-KW"/>
</dbReference>
<dbReference type="PANTHER" id="PTHR45947:SF3">
    <property type="entry name" value="SULFOQUINOVOSYL TRANSFERASE SQD2"/>
    <property type="match status" value="1"/>
</dbReference>
<dbReference type="InterPro" id="IPR028098">
    <property type="entry name" value="Glyco_trans_4-like_N"/>
</dbReference>
<comment type="caution">
    <text evidence="6">The sequence shown here is derived from an EMBL/GenBank/DDBJ whole genome shotgun (WGS) entry which is preliminary data.</text>
</comment>